<dbReference type="Proteomes" id="UP000316921">
    <property type="component" value="Chromosome"/>
</dbReference>
<dbReference type="RefSeq" id="WP_145063640.1">
    <property type="nucleotide sequence ID" value="NZ_CP036287.1"/>
</dbReference>
<dbReference type="KEGG" id="pbap:Pla133_13180"/>
<organism evidence="1 2">
    <name type="scientific">Engelhardtia mirabilis</name>
    <dbReference type="NCBI Taxonomy" id="2528011"/>
    <lineage>
        <taxon>Bacteria</taxon>
        <taxon>Pseudomonadati</taxon>
        <taxon>Planctomycetota</taxon>
        <taxon>Planctomycetia</taxon>
        <taxon>Planctomycetia incertae sedis</taxon>
        <taxon>Engelhardtia</taxon>
    </lineage>
</organism>
<protein>
    <recommendedName>
        <fullName evidence="3">Nucleoside 2-deoxyribosyltransferase</fullName>
    </recommendedName>
</protein>
<dbReference type="AlphaFoldDB" id="A0A518BH00"/>
<keyword evidence="2" id="KW-1185">Reference proteome</keyword>
<reference evidence="1 2" key="1">
    <citation type="submission" date="2019-02" db="EMBL/GenBank/DDBJ databases">
        <title>Deep-cultivation of Planctomycetes and their phenomic and genomic characterization uncovers novel biology.</title>
        <authorList>
            <person name="Wiegand S."/>
            <person name="Jogler M."/>
            <person name="Boedeker C."/>
            <person name="Pinto D."/>
            <person name="Vollmers J."/>
            <person name="Rivas-Marin E."/>
            <person name="Kohn T."/>
            <person name="Peeters S.H."/>
            <person name="Heuer A."/>
            <person name="Rast P."/>
            <person name="Oberbeckmann S."/>
            <person name="Bunk B."/>
            <person name="Jeske O."/>
            <person name="Meyerdierks A."/>
            <person name="Storesund J.E."/>
            <person name="Kallscheuer N."/>
            <person name="Luecker S."/>
            <person name="Lage O.M."/>
            <person name="Pohl T."/>
            <person name="Merkel B.J."/>
            <person name="Hornburger P."/>
            <person name="Mueller R.-W."/>
            <person name="Bruemmer F."/>
            <person name="Labrenz M."/>
            <person name="Spormann A.M."/>
            <person name="Op den Camp H."/>
            <person name="Overmann J."/>
            <person name="Amann R."/>
            <person name="Jetten M.S.M."/>
            <person name="Mascher T."/>
            <person name="Medema M.H."/>
            <person name="Devos D.P."/>
            <person name="Kaster A.-K."/>
            <person name="Ovreas L."/>
            <person name="Rohde M."/>
            <person name="Galperin M.Y."/>
            <person name="Jogler C."/>
        </authorList>
    </citation>
    <scope>NUCLEOTIDE SEQUENCE [LARGE SCALE GENOMIC DNA]</scope>
    <source>
        <strain evidence="1 2">Pla133</strain>
    </source>
</reference>
<gene>
    <name evidence="1" type="ORF">Pla133_13180</name>
</gene>
<evidence type="ECO:0000313" key="2">
    <source>
        <dbReference type="Proteomes" id="UP000316921"/>
    </source>
</evidence>
<dbReference type="EMBL" id="CP036287">
    <property type="protein sequence ID" value="QDU66252.1"/>
    <property type="molecule type" value="Genomic_DNA"/>
</dbReference>
<sequence length="344" mass="39012">MENTKCIFTGAPAHRHDRFERRIAYFESEACGRYAIDEFLLETTFLNDRLPKQGLANCARACLDVASDGRSAQAFWVSESEVDEGLRRRLETEGLVPIGIEPMLSSRVDHSRKPFELLRAIAARLERGDALEKTSILYQDSAFARIPSTSELRAALDYLANKGHIAEMGENNQDRTFPAAQIRDQYRMTFEGWQEIRPSAASEDRRVFVATQFEWPEGEESLRVDSLEAIKGACQDCGLEANIVGQDHTDYITDRIITEIQNARFIVADLTYNNPGVYFESGLARGLGKRAYHVIRSDHVDGPRAESKQLHFDVSQIRYLSWTEPSELRKGLGEWISATEQSLR</sequence>
<accession>A0A518BH00</accession>
<proteinExistence type="predicted"/>
<dbReference type="Gene3D" id="3.40.50.450">
    <property type="match status" value="1"/>
</dbReference>
<evidence type="ECO:0000313" key="1">
    <source>
        <dbReference type="EMBL" id="QDU66252.1"/>
    </source>
</evidence>
<name>A0A518BH00_9BACT</name>
<evidence type="ECO:0008006" key="3">
    <source>
        <dbReference type="Google" id="ProtNLM"/>
    </source>
</evidence>